<dbReference type="PANTHER" id="PTHR11214">
    <property type="entry name" value="BETA-1,3-N-ACETYLGLUCOSAMINYLTRANSFERASE"/>
    <property type="match status" value="1"/>
</dbReference>
<evidence type="ECO:0000256" key="5">
    <source>
        <dbReference type="ARBA" id="ARBA00022692"/>
    </source>
</evidence>
<keyword evidence="5" id="KW-0812">Transmembrane</keyword>
<dbReference type="PANTHER" id="PTHR11214:SF351">
    <property type="entry name" value="BETA-1,3-GALACTOSYLTRANSFERASE PVG3"/>
    <property type="match status" value="1"/>
</dbReference>
<comment type="caution">
    <text evidence="11">The sequence shown here is derived from an EMBL/GenBank/DDBJ whole genome shotgun (WGS) entry which is preliminary data.</text>
</comment>
<evidence type="ECO:0000256" key="6">
    <source>
        <dbReference type="ARBA" id="ARBA00022968"/>
    </source>
</evidence>
<dbReference type="EMBL" id="JAKNSF020000051">
    <property type="protein sequence ID" value="KAK7725272.1"/>
    <property type="molecule type" value="Genomic_DNA"/>
</dbReference>
<evidence type="ECO:0000256" key="4">
    <source>
        <dbReference type="ARBA" id="ARBA00022679"/>
    </source>
</evidence>
<reference evidence="11 12" key="1">
    <citation type="submission" date="2024-02" db="EMBL/GenBank/DDBJ databases">
        <title>De novo assembly and annotation of 12 fungi associated with fruit tree decline syndrome in Ontario, Canada.</title>
        <authorList>
            <person name="Sulman M."/>
            <person name="Ellouze W."/>
            <person name="Ilyukhin E."/>
        </authorList>
    </citation>
    <scope>NUCLEOTIDE SEQUENCE [LARGE SCALE GENOMIC DNA]</scope>
    <source>
        <strain evidence="11 12">M169</strain>
    </source>
</reference>
<comment type="similarity">
    <text evidence="2 10">Belongs to the glycosyltransferase 31 family.</text>
</comment>
<dbReference type="Proteomes" id="UP001430848">
    <property type="component" value="Unassembled WGS sequence"/>
</dbReference>
<keyword evidence="9" id="KW-0472">Membrane</keyword>
<keyword evidence="7" id="KW-1133">Transmembrane helix</keyword>
<comment type="subcellular location">
    <subcellularLocation>
        <location evidence="1 10">Golgi apparatus membrane</location>
        <topology evidence="1 10">Single-pass type II membrane protein</topology>
    </subcellularLocation>
</comment>
<protein>
    <recommendedName>
        <fullName evidence="10">Hexosyltransferase</fullName>
        <ecNumber evidence="10">2.4.1.-</ecNumber>
    </recommendedName>
</protein>
<evidence type="ECO:0000313" key="11">
    <source>
        <dbReference type="EMBL" id="KAK7725272.1"/>
    </source>
</evidence>
<evidence type="ECO:0000256" key="1">
    <source>
        <dbReference type="ARBA" id="ARBA00004323"/>
    </source>
</evidence>
<gene>
    <name evidence="11" type="ORF">SLS63_008269</name>
</gene>
<keyword evidence="8 10" id="KW-0333">Golgi apparatus</keyword>
<proteinExistence type="inferred from homology"/>
<keyword evidence="12" id="KW-1185">Reference proteome</keyword>
<dbReference type="InterPro" id="IPR002659">
    <property type="entry name" value="Glyco_trans_31"/>
</dbReference>
<keyword evidence="4" id="KW-0808">Transferase</keyword>
<keyword evidence="3 10" id="KW-0328">Glycosyltransferase</keyword>
<sequence length="309" mass="36162">MQLFRDVPFDGRFVVSNPGQRWTEAVASENRTYGDMIVLDNIAEDDVTANTVKTLELYKWLIRSDMRYEFVSKMDTDLWLNARGFWDRFLVPRMTKSSLDGRLVSLVNKTVIGELYYSKTYDLVFPHGPMYTMTWDMVERLASLQERFQVVTGEDMATAVLMLKGRQKATFVNFKGTEKFDYDDADTRGDGTAWARRETHPNAKYHAIIAEEPIAVHHLKDERLWNKVSDCFDQNGIKEMPPHPRSGPWRSLPTLWHDFWTWMGVSRQYDSRFDLMPEFLWELDEQGDWICDGIWNLGKSERNLSSKSP</sequence>
<evidence type="ECO:0000256" key="10">
    <source>
        <dbReference type="RuleBase" id="RU363063"/>
    </source>
</evidence>
<organism evidence="11 12">
    <name type="scientific">Diaporthe eres</name>
    <name type="common">Phomopsis oblonga</name>
    <dbReference type="NCBI Taxonomy" id="83184"/>
    <lineage>
        <taxon>Eukaryota</taxon>
        <taxon>Fungi</taxon>
        <taxon>Dikarya</taxon>
        <taxon>Ascomycota</taxon>
        <taxon>Pezizomycotina</taxon>
        <taxon>Sordariomycetes</taxon>
        <taxon>Sordariomycetidae</taxon>
        <taxon>Diaporthales</taxon>
        <taxon>Diaporthaceae</taxon>
        <taxon>Diaporthe</taxon>
        <taxon>Diaporthe eres species complex</taxon>
    </lineage>
</organism>
<accession>A0ABR1P3L1</accession>
<evidence type="ECO:0000256" key="9">
    <source>
        <dbReference type="ARBA" id="ARBA00023136"/>
    </source>
</evidence>
<evidence type="ECO:0000256" key="2">
    <source>
        <dbReference type="ARBA" id="ARBA00008661"/>
    </source>
</evidence>
<dbReference type="Pfam" id="PF01762">
    <property type="entry name" value="Galactosyl_T"/>
    <property type="match status" value="1"/>
</dbReference>
<evidence type="ECO:0000256" key="7">
    <source>
        <dbReference type="ARBA" id="ARBA00022989"/>
    </source>
</evidence>
<evidence type="ECO:0000256" key="3">
    <source>
        <dbReference type="ARBA" id="ARBA00022676"/>
    </source>
</evidence>
<name>A0ABR1P3L1_DIAER</name>
<dbReference type="EC" id="2.4.1.-" evidence="10"/>
<keyword evidence="6" id="KW-0735">Signal-anchor</keyword>
<evidence type="ECO:0000313" key="12">
    <source>
        <dbReference type="Proteomes" id="UP001430848"/>
    </source>
</evidence>
<evidence type="ECO:0000256" key="8">
    <source>
        <dbReference type="ARBA" id="ARBA00023034"/>
    </source>
</evidence>